<sequence length="770" mass="84597">MNRKKILQLLLATSAIASTIGFTNQYVHATEQTQVQRAQVNSVSYHNIMGSSEASKEQMINYFKSLNISNYKLSISIDDFVNIAYEEAQTEGVRGDIVVAQAFLETGYFRYNDGKGIVTAEDNNFAGIGAVGTDQSRSKFKDAREGLRAQVQHLKAYASTEPLKNEKVDPRFQLVTRGSAKSLEELGGKWAYPGYDTTAYSSFEQALNSGATYGQRIYSIIGRAIGVNTTIKGSNNITEIKQAGSEKGQVINVSTNLRMRQSASADSTVISYLNNGQTFDIKGIAGDWYYISINGKLGYIHKDYVKETPTTTVVVLPPASTSNTQVTQTSTVQPTTTQSRGQVINVSTSLRIRQLANIGSAVIGYLNNGQAFDIKEKSGDWYYIKVNDKLGYVHKDYVKEISATTDTSTPANNNQNSSNNTNQSNTNQQNNQPTNTNTVVKPSKGQVIDISTTLRIRQSANTNSAIIGYLYNGQTIDIKDVSGDWYYIQVANRTGYVSKQYVKVTETSNIITGQKPADSQNAPVVQQPTTQVPTTQQPQTPQVTVQTGMVYNVTTNLRLRSKASSDSSVVAYILPNQTFKILSSSGDWFNVDFNGKTGYVSKAYVKVVSETSTSGSETTSNAFKEVYNVLKTQIGTPYIYGGYGQEITSSLIDLLKKAFSSQAASGMYDSIPAEFINKGYKAFDCSGLMQWGFKQAGINIGRTTYDQINNGKEVSKDEVKPGDLLFYSDISHVGMYVGDGKWIEAPNSKSFVRVVDVPWNKIGRVRRVIN</sequence>
<feature type="chain" id="PRO_5045078567" evidence="6">
    <location>
        <begin position="30"/>
        <end position="770"/>
    </location>
</feature>
<feature type="compositionally biased region" description="Low complexity" evidence="5">
    <location>
        <begin position="407"/>
        <end position="438"/>
    </location>
</feature>
<gene>
    <name evidence="9" type="ORF">CSC2_39930</name>
</gene>
<dbReference type="InterPro" id="IPR038765">
    <property type="entry name" value="Papain-like_cys_pep_sf"/>
</dbReference>
<dbReference type="InterPro" id="IPR003646">
    <property type="entry name" value="SH3-like_bac-type"/>
</dbReference>
<dbReference type="SUPFAM" id="SSF54001">
    <property type="entry name" value="Cysteine proteinases"/>
    <property type="match status" value="1"/>
</dbReference>
<feature type="domain" description="SH3b" evidence="7">
    <location>
        <begin position="548"/>
        <end position="609"/>
    </location>
</feature>
<evidence type="ECO:0000313" key="9">
    <source>
        <dbReference type="EMBL" id="GFZ33467.1"/>
    </source>
</evidence>
<dbReference type="InterPro" id="IPR002901">
    <property type="entry name" value="MGlyc_endo_b_GlcNAc-like_dom"/>
</dbReference>
<dbReference type="InterPro" id="IPR000064">
    <property type="entry name" value="NLP_P60_dom"/>
</dbReference>
<dbReference type="Gene3D" id="1.10.530.10">
    <property type="match status" value="1"/>
</dbReference>
<dbReference type="PROSITE" id="PS51781">
    <property type="entry name" value="SH3B"/>
    <property type="match status" value="4"/>
</dbReference>
<proteinExistence type="inferred from homology"/>
<evidence type="ECO:0000256" key="5">
    <source>
        <dbReference type="SAM" id="MobiDB-lite"/>
    </source>
</evidence>
<dbReference type="SUPFAM" id="SSF50044">
    <property type="entry name" value="SH3-domain"/>
    <property type="match status" value="1"/>
</dbReference>
<dbReference type="RefSeq" id="WP_206871719.1">
    <property type="nucleotide sequence ID" value="NZ_BMBA01000005.1"/>
</dbReference>
<evidence type="ECO:0000259" key="7">
    <source>
        <dbReference type="PROSITE" id="PS51781"/>
    </source>
</evidence>
<evidence type="ECO:0000313" key="10">
    <source>
        <dbReference type="Proteomes" id="UP000663802"/>
    </source>
</evidence>
<dbReference type="PANTHER" id="PTHR34408:SF1">
    <property type="entry name" value="GLYCOSYL HYDROLASE FAMILY 19 DOMAIN-CONTAINING PROTEIN HI_1415"/>
    <property type="match status" value="1"/>
</dbReference>
<dbReference type="PROSITE" id="PS51935">
    <property type="entry name" value="NLPC_P60"/>
    <property type="match status" value="1"/>
</dbReference>
<keyword evidence="3" id="KW-0378">Hydrolase</keyword>
<keyword evidence="4" id="KW-0788">Thiol protease</keyword>
<dbReference type="Gene3D" id="3.90.1720.10">
    <property type="entry name" value="endopeptidase domain like (from Nostoc punctiforme)"/>
    <property type="match status" value="1"/>
</dbReference>
<dbReference type="SMART" id="SM00287">
    <property type="entry name" value="SH3b"/>
    <property type="match status" value="4"/>
</dbReference>
<feature type="domain" description="SH3b" evidence="7">
    <location>
        <begin position="339"/>
        <end position="402"/>
    </location>
</feature>
<dbReference type="EMBL" id="BMBA01000005">
    <property type="protein sequence ID" value="GFZ33467.1"/>
    <property type="molecule type" value="Genomic_DNA"/>
</dbReference>
<dbReference type="InterPro" id="IPR036028">
    <property type="entry name" value="SH3-like_dom_sf"/>
</dbReference>
<evidence type="ECO:0000256" key="4">
    <source>
        <dbReference type="ARBA" id="ARBA00022807"/>
    </source>
</evidence>
<feature type="domain" description="SH3b" evidence="7">
    <location>
        <begin position="443"/>
        <end position="506"/>
    </location>
</feature>
<keyword evidence="6" id="KW-0732">Signal</keyword>
<dbReference type="Pfam" id="PF08239">
    <property type="entry name" value="SH3_3"/>
    <property type="match status" value="4"/>
</dbReference>
<reference evidence="9 10" key="1">
    <citation type="journal article" date="2021" name="Int. J. Syst. Evol. Microbiol.">
        <title>Clostridium zeae sp. nov., isolated from corn silage.</title>
        <authorList>
            <person name="Kobayashi H."/>
            <person name="Tanizawa Y."/>
            <person name="Yagura M."/>
            <person name="Sakamoto M."/>
            <person name="Ohkuma M."/>
            <person name="Tohno M."/>
        </authorList>
    </citation>
    <scope>NUCLEOTIDE SEQUENCE [LARGE SCALE GENOMIC DNA]</scope>
    <source>
        <strain evidence="9 10">CSC2</strain>
    </source>
</reference>
<feature type="domain" description="SH3b" evidence="7">
    <location>
        <begin position="246"/>
        <end position="309"/>
    </location>
</feature>
<comment type="caution">
    <text evidence="9">The sequence shown here is derived from an EMBL/GenBank/DDBJ whole genome shotgun (WGS) entry which is preliminary data.</text>
</comment>
<feature type="region of interest" description="Disordered" evidence="5">
    <location>
        <begin position="404"/>
        <end position="443"/>
    </location>
</feature>
<feature type="domain" description="NlpC/P60" evidence="8">
    <location>
        <begin position="620"/>
        <end position="770"/>
    </location>
</feature>
<comment type="similarity">
    <text evidence="1">Belongs to the peptidase C40 family.</text>
</comment>
<dbReference type="Pfam" id="PF01832">
    <property type="entry name" value="Glucosaminidase"/>
    <property type="match status" value="1"/>
</dbReference>
<name>A0ABQ1EF73_9CLOT</name>
<keyword evidence="10" id="KW-1185">Reference proteome</keyword>
<evidence type="ECO:0000256" key="6">
    <source>
        <dbReference type="SAM" id="SignalP"/>
    </source>
</evidence>
<keyword evidence="2" id="KW-0645">Protease</keyword>
<dbReference type="Gene3D" id="2.30.30.40">
    <property type="entry name" value="SH3 Domains"/>
    <property type="match status" value="4"/>
</dbReference>
<evidence type="ECO:0000256" key="3">
    <source>
        <dbReference type="ARBA" id="ARBA00022801"/>
    </source>
</evidence>
<evidence type="ECO:0000256" key="2">
    <source>
        <dbReference type="ARBA" id="ARBA00022670"/>
    </source>
</evidence>
<feature type="signal peptide" evidence="6">
    <location>
        <begin position="1"/>
        <end position="29"/>
    </location>
</feature>
<dbReference type="InterPro" id="IPR052354">
    <property type="entry name" value="Cell_Wall_Dynamics_Protein"/>
</dbReference>
<accession>A0ABQ1EF73</accession>
<organism evidence="9 10">
    <name type="scientific">Clostridium zeae</name>
    <dbReference type="NCBI Taxonomy" id="2759022"/>
    <lineage>
        <taxon>Bacteria</taxon>
        <taxon>Bacillati</taxon>
        <taxon>Bacillota</taxon>
        <taxon>Clostridia</taxon>
        <taxon>Eubacteriales</taxon>
        <taxon>Clostridiaceae</taxon>
        <taxon>Clostridium</taxon>
    </lineage>
</organism>
<evidence type="ECO:0000259" key="8">
    <source>
        <dbReference type="PROSITE" id="PS51935"/>
    </source>
</evidence>
<dbReference type="PANTHER" id="PTHR34408">
    <property type="entry name" value="FAMILY PROTEIN, PUTATIVE-RELATED"/>
    <property type="match status" value="1"/>
</dbReference>
<dbReference type="Pfam" id="PF00877">
    <property type="entry name" value="NLPC_P60"/>
    <property type="match status" value="1"/>
</dbReference>
<protein>
    <submittedName>
        <fullName evidence="9">Uncharacterized protein</fullName>
    </submittedName>
</protein>
<dbReference type="Proteomes" id="UP000663802">
    <property type="component" value="Unassembled WGS sequence"/>
</dbReference>
<evidence type="ECO:0000256" key="1">
    <source>
        <dbReference type="ARBA" id="ARBA00007074"/>
    </source>
</evidence>